<organism evidence="2 3">
    <name type="scientific">Stenotrophomonas koreensis</name>
    <dbReference type="NCBI Taxonomy" id="266128"/>
    <lineage>
        <taxon>Bacteria</taxon>
        <taxon>Pseudomonadati</taxon>
        <taxon>Pseudomonadota</taxon>
        <taxon>Gammaproteobacteria</taxon>
        <taxon>Lysobacterales</taxon>
        <taxon>Lysobacteraceae</taxon>
        <taxon>Stenotrophomonas</taxon>
    </lineage>
</organism>
<dbReference type="Pfam" id="PF07793">
    <property type="entry name" value="DUF1631"/>
    <property type="match status" value="1"/>
</dbReference>
<sequence length="779" mass="84475">MNLEQNPSQRLQRDGRLLAMASEQVLPGLEQAFAVALTRFDDALFDRAERAGSAQPQFLDAMRELRLRRNDIIAAFTAHLRLAWQALEAGTPLSAERVLAGDAAEGGLSLVPEHVLESRLAVRNFAIVLLRDCKQQLARIDRRVGWIAGGLLLDADTNPVGPEHVGVAIHQAFAGVELTAEARLVVIKLCERELTPAITKLYESLDASLANAGVLPQVAPLRRAAAAPPPAPAAAMMQQAEQAQAYDADGQYAPAWAQRFLDRWAQSTGRMEAATGAGRAGHAADEALSGPGALLEALNELLAQRRGPEPEAAAQGGRALNPREMMNVLSLLQSTPSATLSAAIGEHGESLAQRLKSEVLHSAGQLGMAPGSARLEAADEDAIDLVGMLFDVMLDERDLAGRSRELIGRLIVPFVKVALLDRRMFVQKTHPARRLLNSLAEACEGNTGQTPAERVLMAKVEEITERLVAEFNENLAIFLTLEEEFRDFLAQHRRKVEIAERRAAETQRGQERLEQARRRAAAEVARHLDNDPQLPKAIADFLSSPWQHHLALCLLREGEEAQQAASEALQLGDALIEELAEARRNIVGKPWLQAQQPGLRRVFASIGLHDDAASAAIDALHDTLQAVAERRPQDERELPELPQVVLPSVPAADAPAEDLQQAAASENFNHADADRFRQMAVGTWLDFIDKDGKVQAGKLSWVSPISGRLLFVNRRGVRFCVASPEELAVMVQLGRLRAHASDGAFDSAMQGVIDRLDPGVAAAAGDPVVKPPVQAPTVH</sequence>
<keyword evidence="1" id="KW-0175">Coiled coil</keyword>
<reference evidence="2 3" key="1">
    <citation type="submission" date="2015-05" db="EMBL/GenBank/DDBJ databases">
        <title>Genome sequencing and analysis of members of genus Stenotrophomonas.</title>
        <authorList>
            <person name="Patil P.P."/>
            <person name="Midha S."/>
            <person name="Patil P.B."/>
        </authorList>
    </citation>
    <scope>NUCLEOTIDE SEQUENCE [LARGE SCALE GENOMIC DNA]</scope>
    <source>
        <strain evidence="2 3">DSM 17805</strain>
    </source>
</reference>
<proteinExistence type="predicted"/>
<accession>A0A0R0BNC1</accession>
<keyword evidence="3" id="KW-1185">Reference proteome</keyword>
<dbReference type="STRING" id="266128.ABB25_12850"/>
<feature type="coiled-coil region" evidence="1">
    <location>
        <begin position="489"/>
        <end position="530"/>
    </location>
</feature>
<evidence type="ECO:0000256" key="1">
    <source>
        <dbReference type="SAM" id="Coils"/>
    </source>
</evidence>
<evidence type="ECO:0000313" key="3">
    <source>
        <dbReference type="Proteomes" id="UP000051254"/>
    </source>
</evidence>
<dbReference type="Proteomes" id="UP000051254">
    <property type="component" value="Unassembled WGS sequence"/>
</dbReference>
<gene>
    <name evidence="2" type="ORF">ABB25_12850</name>
</gene>
<dbReference type="AlphaFoldDB" id="A0A0R0BNC1"/>
<protein>
    <submittedName>
        <fullName evidence="2">Thymidine phosphorylase</fullName>
    </submittedName>
</protein>
<dbReference type="InterPro" id="IPR012434">
    <property type="entry name" value="DUF1631"/>
</dbReference>
<dbReference type="RefSeq" id="WP_057667404.1">
    <property type="nucleotide sequence ID" value="NZ_LDJH01000027.1"/>
</dbReference>
<dbReference type="PATRIC" id="fig|266128.3.peg.1623"/>
<comment type="caution">
    <text evidence="2">The sequence shown here is derived from an EMBL/GenBank/DDBJ whole genome shotgun (WGS) entry which is preliminary data.</text>
</comment>
<name>A0A0R0BNC1_9GAMM</name>
<dbReference type="OrthoDB" id="6188167at2"/>
<evidence type="ECO:0000313" key="2">
    <source>
        <dbReference type="EMBL" id="KRG55188.1"/>
    </source>
</evidence>
<dbReference type="EMBL" id="LDJH01000027">
    <property type="protein sequence ID" value="KRG55188.1"/>
    <property type="molecule type" value="Genomic_DNA"/>
</dbReference>